<accession>K3W9Y2</accession>
<dbReference type="eggNOG" id="KOG0413">
    <property type="taxonomic scope" value="Eukaryota"/>
</dbReference>
<dbReference type="EMBL" id="GL376634">
    <property type="status" value="NOT_ANNOTATED_CDS"/>
    <property type="molecule type" value="Genomic_DNA"/>
</dbReference>
<feature type="compositionally biased region" description="Basic residues" evidence="1">
    <location>
        <begin position="232"/>
        <end position="242"/>
    </location>
</feature>
<evidence type="ECO:0000313" key="3">
    <source>
        <dbReference type="Proteomes" id="UP000019132"/>
    </source>
</evidence>
<dbReference type="VEuPathDB" id="FungiDB:PYU1_G001772"/>
<reference evidence="2" key="3">
    <citation type="submission" date="2015-02" db="UniProtKB">
        <authorList>
            <consortium name="EnsemblProtists"/>
        </authorList>
    </citation>
    <scope>IDENTIFICATION</scope>
    <source>
        <strain evidence="2">DAOM BR144</strain>
    </source>
</reference>
<dbReference type="AlphaFoldDB" id="K3W9Y2"/>
<evidence type="ECO:0000256" key="1">
    <source>
        <dbReference type="SAM" id="MobiDB-lite"/>
    </source>
</evidence>
<proteinExistence type="predicted"/>
<evidence type="ECO:0000313" key="2">
    <source>
        <dbReference type="EnsemblProtists" id="PYU1_T001773"/>
    </source>
</evidence>
<dbReference type="STRING" id="431595.K3W9Y2"/>
<dbReference type="Proteomes" id="UP000019132">
    <property type="component" value="Unassembled WGS sequence"/>
</dbReference>
<keyword evidence="3" id="KW-1185">Reference proteome</keyword>
<reference evidence="3" key="1">
    <citation type="journal article" date="2010" name="Genome Biol.">
        <title>Genome sequence of the necrotrophic plant pathogen Pythium ultimum reveals original pathogenicity mechanisms and effector repertoire.</title>
        <authorList>
            <person name="Levesque C.A."/>
            <person name="Brouwer H."/>
            <person name="Cano L."/>
            <person name="Hamilton J.P."/>
            <person name="Holt C."/>
            <person name="Huitema E."/>
            <person name="Raffaele S."/>
            <person name="Robideau G.P."/>
            <person name="Thines M."/>
            <person name="Win J."/>
            <person name="Zerillo M.M."/>
            <person name="Beakes G.W."/>
            <person name="Boore J.L."/>
            <person name="Busam D."/>
            <person name="Dumas B."/>
            <person name="Ferriera S."/>
            <person name="Fuerstenberg S.I."/>
            <person name="Gachon C.M."/>
            <person name="Gaulin E."/>
            <person name="Govers F."/>
            <person name="Grenville-Briggs L."/>
            <person name="Horner N."/>
            <person name="Hostetler J."/>
            <person name="Jiang R.H."/>
            <person name="Johnson J."/>
            <person name="Krajaejun T."/>
            <person name="Lin H."/>
            <person name="Meijer H.J."/>
            <person name="Moore B."/>
            <person name="Morris P."/>
            <person name="Phuntmart V."/>
            <person name="Puiu D."/>
            <person name="Shetty J."/>
            <person name="Stajich J.E."/>
            <person name="Tripathy S."/>
            <person name="Wawra S."/>
            <person name="van West P."/>
            <person name="Whitty B.R."/>
            <person name="Coutinho P.M."/>
            <person name="Henrissat B."/>
            <person name="Martin F."/>
            <person name="Thomas P.D."/>
            <person name="Tyler B.M."/>
            <person name="De Vries R.P."/>
            <person name="Kamoun S."/>
            <person name="Yandell M."/>
            <person name="Tisserat N."/>
            <person name="Buell C.R."/>
        </authorList>
    </citation>
    <scope>NUCLEOTIDE SEQUENCE</scope>
    <source>
        <strain evidence="3">DAOM:BR144</strain>
    </source>
</reference>
<protein>
    <submittedName>
        <fullName evidence="2">Uncharacterized protein</fullName>
    </submittedName>
</protein>
<dbReference type="HOGENOM" id="CLU_651324_0_0_1"/>
<feature type="region of interest" description="Disordered" evidence="1">
    <location>
        <begin position="232"/>
        <end position="251"/>
    </location>
</feature>
<organism evidence="2 3">
    <name type="scientific">Globisporangium ultimum (strain ATCC 200006 / CBS 805.95 / DAOM BR144)</name>
    <name type="common">Pythium ultimum</name>
    <dbReference type="NCBI Taxonomy" id="431595"/>
    <lineage>
        <taxon>Eukaryota</taxon>
        <taxon>Sar</taxon>
        <taxon>Stramenopiles</taxon>
        <taxon>Oomycota</taxon>
        <taxon>Peronosporomycetes</taxon>
        <taxon>Pythiales</taxon>
        <taxon>Pythiaceae</taxon>
        <taxon>Globisporangium</taxon>
    </lineage>
</organism>
<name>K3W9Y2_GLOUD</name>
<dbReference type="EnsemblProtists" id="PYU1_T001773">
    <property type="protein sequence ID" value="PYU1_T001773"/>
    <property type="gene ID" value="PYU1_G001772"/>
</dbReference>
<reference evidence="3" key="2">
    <citation type="submission" date="2010-04" db="EMBL/GenBank/DDBJ databases">
        <authorList>
            <person name="Buell R."/>
            <person name="Hamilton J."/>
            <person name="Hostetler J."/>
        </authorList>
    </citation>
    <scope>NUCLEOTIDE SEQUENCE [LARGE SCALE GENOMIC DNA]</scope>
    <source>
        <strain evidence="3">DAOM:BR144</strain>
    </source>
</reference>
<dbReference type="InParanoid" id="K3W9Y2"/>
<sequence>MELEQELVAALRALELNEVPEDMVTSLFNTGGTAVLTADEAAEGADALFPDFVESVTVGQLRSVDCALTKYLRKHLAASAETDQMPRPNERLSSDYALLMVPEVAQLWEFFASEDAITAVVGNENERAHSIAVYRTFFTLLQGTINIRDVYSKLDEEDKRRALVKALLASKVYLTWLQIPGGSAYGIFMPYVYRQVLDVLKKWVALVRADAIAANSGATASRRVSVRQRTLKQKQKAAKRKGKQQESEEDISELQQKMNKFGLDLFEMMATFLGNFSLASSTESIIPTIEMVIHLQNTVLDDDVGSAVTGKSLKVVSSLLNGIHGSMVQIARVIVHCYVPGVVMQESLAIENRCALRFHKLAIEVISRAERIIYASAGDDNEEREEIQHQGSLLKLGLLQNICLKAPERSEERQRVLSLLWN</sequence>